<feature type="region of interest" description="Disordered" evidence="5">
    <location>
        <begin position="1"/>
        <end position="81"/>
    </location>
</feature>
<dbReference type="PROSITE" id="PS50600">
    <property type="entry name" value="ULP_PROTEASE"/>
    <property type="match status" value="1"/>
</dbReference>
<keyword evidence="8" id="KW-1185">Reference proteome</keyword>
<evidence type="ECO:0000313" key="8">
    <source>
        <dbReference type="Proteomes" id="UP000324897"/>
    </source>
</evidence>
<dbReference type="GO" id="GO:0016926">
    <property type="term" value="P:protein desumoylation"/>
    <property type="evidence" value="ECO:0007669"/>
    <property type="project" value="TreeGrafter"/>
</dbReference>
<accession>A0A5J9WEB1</accession>
<name>A0A5J9WEB1_9POAL</name>
<evidence type="ECO:0000256" key="3">
    <source>
        <dbReference type="ARBA" id="ARBA00022801"/>
    </source>
</evidence>
<keyword evidence="4" id="KW-0788">Thiol protease</keyword>
<proteinExistence type="inferred from homology"/>
<feature type="region of interest" description="Disordered" evidence="5">
    <location>
        <begin position="98"/>
        <end position="128"/>
    </location>
</feature>
<dbReference type="Pfam" id="PF02902">
    <property type="entry name" value="Peptidase_C48"/>
    <property type="match status" value="1"/>
</dbReference>
<evidence type="ECO:0000256" key="4">
    <source>
        <dbReference type="ARBA" id="ARBA00022807"/>
    </source>
</evidence>
<feature type="region of interest" description="Disordered" evidence="5">
    <location>
        <begin position="301"/>
        <end position="335"/>
    </location>
</feature>
<feature type="compositionally biased region" description="Polar residues" evidence="5">
    <location>
        <begin position="51"/>
        <end position="63"/>
    </location>
</feature>
<dbReference type="GO" id="GO:0016929">
    <property type="term" value="F:deSUMOylase activity"/>
    <property type="evidence" value="ECO:0007669"/>
    <property type="project" value="TreeGrafter"/>
</dbReference>
<evidence type="ECO:0000259" key="6">
    <source>
        <dbReference type="PROSITE" id="PS50600"/>
    </source>
</evidence>
<dbReference type="Gramene" id="TVU46371">
    <property type="protein sequence ID" value="TVU46371"/>
    <property type="gene ID" value="EJB05_05903"/>
</dbReference>
<dbReference type="PANTHER" id="PTHR12606:SF141">
    <property type="entry name" value="GH15225P-RELATED"/>
    <property type="match status" value="1"/>
</dbReference>
<evidence type="ECO:0000256" key="5">
    <source>
        <dbReference type="SAM" id="MobiDB-lite"/>
    </source>
</evidence>
<dbReference type="PANTHER" id="PTHR12606">
    <property type="entry name" value="SENTRIN/SUMO-SPECIFIC PROTEASE"/>
    <property type="match status" value="1"/>
</dbReference>
<evidence type="ECO:0000313" key="7">
    <source>
        <dbReference type="EMBL" id="TVU46371.1"/>
    </source>
</evidence>
<dbReference type="InterPro" id="IPR038765">
    <property type="entry name" value="Papain-like_cys_pep_sf"/>
</dbReference>
<dbReference type="GO" id="GO:0005634">
    <property type="term" value="C:nucleus"/>
    <property type="evidence" value="ECO:0007669"/>
    <property type="project" value="TreeGrafter"/>
</dbReference>
<dbReference type="InterPro" id="IPR003653">
    <property type="entry name" value="Peptidase_C48_C"/>
</dbReference>
<dbReference type="OrthoDB" id="696486at2759"/>
<comment type="similarity">
    <text evidence="1">Belongs to the peptidase C48 family.</text>
</comment>
<keyword evidence="3" id="KW-0378">Hydrolase</keyword>
<dbReference type="AlphaFoldDB" id="A0A5J9WEB1"/>
<organism evidence="7 8">
    <name type="scientific">Eragrostis curvula</name>
    <name type="common">weeping love grass</name>
    <dbReference type="NCBI Taxonomy" id="38414"/>
    <lineage>
        <taxon>Eukaryota</taxon>
        <taxon>Viridiplantae</taxon>
        <taxon>Streptophyta</taxon>
        <taxon>Embryophyta</taxon>
        <taxon>Tracheophyta</taxon>
        <taxon>Spermatophyta</taxon>
        <taxon>Magnoliopsida</taxon>
        <taxon>Liliopsida</taxon>
        <taxon>Poales</taxon>
        <taxon>Poaceae</taxon>
        <taxon>PACMAD clade</taxon>
        <taxon>Chloridoideae</taxon>
        <taxon>Eragrostideae</taxon>
        <taxon>Eragrostidinae</taxon>
        <taxon>Eragrostis</taxon>
    </lineage>
</organism>
<sequence length="641" mass="73051">KTLSNSSMRAALPEKSHRQAPSTNCQAISNEMNCDTRTPVRPNIKDGRAKNSVTTQATAGNCQHRSEERNSEIRTPLQPNRKMSDQHVDFVMQKLNRNENENIHSNTPSGKGYTPRESCSKRENRKHKSRMHLIGDYITETNIAEIRNPLADISNDVERCSEKRKKYVSFAGHSSGQDVIPLDDDDDFDPGSKAPSPKRKFQRFPGSKKYSEFDGAMEGQSLETPIQITTLDDSQENHCKPTPNLASTQPKFSGVPKSLVTNKQNVSPDIQILGETNVFGRANKMYRTSENLYNSNLHSVQNEVNEEGSKSSSEARPQEFFDTPDNATSNPNFLTNCSTSGGKLPHYGPRRNINAPLDLHGGYVPNNVSVNGRVRFSVNKLEQKNYDSICSLASSKWKDHNAVDIGKVHCTFKSFGESMMPGGHISNFVIAVYCRYLFMKPNGHPDQSKNHYFFSSIADNLLLPPEVAKQGILKRAFNPSSARPLYKSDLLFYPVLFENHWFLFIVDIKDQRWVFLDSYYSKNDDYQRHVRETLIPNFIVNWDTYVEYPKGEHPRDMKFDQYKVLYPQVPRQNNLDDCGISMMMCMDLWKSPRTVLPQLFSSAEIPRIRIKLANDLMFFHANIGMKRLVFGSDNLDDEDEE</sequence>
<dbReference type="GO" id="GO:0006508">
    <property type="term" value="P:proteolysis"/>
    <property type="evidence" value="ECO:0007669"/>
    <property type="project" value="UniProtKB-KW"/>
</dbReference>
<reference evidence="7 8" key="1">
    <citation type="journal article" date="2019" name="Sci. Rep.">
        <title>A high-quality genome of Eragrostis curvula grass provides insights into Poaceae evolution and supports new strategies to enhance forage quality.</title>
        <authorList>
            <person name="Carballo J."/>
            <person name="Santos B.A.C.M."/>
            <person name="Zappacosta D."/>
            <person name="Garbus I."/>
            <person name="Selva J.P."/>
            <person name="Gallo C.A."/>
            <person name="Diaz A."/>
            <person name="Albertini E."/>
            <person name="Caccamo M."/>
            <person name="Echenique V."/>
        </authorList>
    </citation>
    <scope>NUCLEOTIDE SEQUENCE [LARGE SCALE GENOMIC DNA]</scope>
    <source>
        <strain evidence="8">cv. Victoria</strain>
        <tissue evidence="7">Leaf</tissue>
    </source>
</reference>
<keyword evidence="2" id="KW-0645">Protease</keyword>
<comment type="caution">
    <text evidence="7">The sequence shown here is derived from an EMBL/GenBank/DDBJ whole genome shotgun (WGS) entry which is preliminary data.</text>
</comment>
<evidence type="ECO:0000256" key="1">
    <source>
        <dbReference type="ARBA" id="ARBA00005234"/>
    </source>
</evidence>
<protein>
    <recommendedName>
        <fullName evidence="6">Ubiquitin-like protease family profile domain-containing protein</fullName>
    </recommendedName>
</protein>
<gene>
    <name evidence="7" type="ORF">EJB05_05903</name>
</gene>
<dbReference type="SUPFAM" id="SSF54001">
    <property type="entry name" value="Cysteine proteinases"/>
    <property type="match status" value="1"/>
</dbReference>
<dbReference type="Proteomes" id="UP000324897">
    <property type="component" value="Chromosome 5"/>
</dbReference>
<dbReference type="Gene3D" id="3.40.395.10">
    <property type="entry name" value="Adenoviral Proteinase, Chain A"/>
    <property type="match status" value="1"/>
</dbReference>
<feature type="domain" description="Ubiquitin-like protease family profile" evidence="6">
    <location>
        <begin position="408"/>
        <end position="589"/>
    </location>
</feature>
<feature type="compositionally biased region" description="Polar residues" evidence="5">
    <location>
        <begin position="325"/>
        <end position="335"/>
    </location>
</feature>
<feature type="region of interest" description="Disordered" evidence="5">
    <location>
        <begin position="174"/>
        <end position="218"/>
    </location>
</feature>
<dbReference type="EMBL" id="RWGY01000004">
    <property type="protein sequence ID" value="TVU46371.1"/>
    <property type="molecule type" value="Genomic_DNA"/>
</dbReference>
<feature type="non-terminal residue" evidence="7">
    <location>
        <position position="1"/>
    </location>
</feature>
<evidence type="ECO:0000256" key="2">
    <source>
        <dbReference type="ARBA" id="ARBA00022670"/>
    </source>
</evidence>
<feature type="compositionally biased region" description="Polar residues" evidence="5">
    <location>
        <begin position="19"/>
        <end position="36"/>
    </location>
</feature>